<dbReference type="NCBIfam" id="NF006829">
    <property type="entry name" value="PRK09352.1"/>
    <property type="match status" value="1"/>
</dbReference>
<accession>A0A4R8MBX7</accession>
<comment type="caution">
    <text evidence="5">The sequence shown here is derived from an EMBL/GenBank/DDBJ whole genome shotgun (WGS) entry which is preliminary data.</text>
</comment>
<evidence type="ECO:0000256" key="1">
    <source>
        <dbReference type="ARBA" id="ARBA00022679"/>
    </source>
</evidence>
<evidence type="ECO:0000313" key="6">
    <source>
        <dbReference type="Proteomes" id="UP000295066"/>
    </source>
</evidence>
<evidence type="ECO:0000259" key="4">
    <source>
        <dbReference type="Pfam" id="PF08545"/>
    </source>
</evidence>
<gene>
    <name evidence="5" type="ORF">C8D99_10364</name>
</gene>
<name>A0A4R8MBX7_9BACT</name>
<dbReference type="CDD" id="cd00830">
    <property type="entry name" value="KAS_III"/>
    <property type="match status" value="1"/>
</dbReference>
<keyword evidence="1" id="KW-0808">Transferase</keyword>
<protein>
    <submittedName>
        <fullName evidence="5">3-oxoacyl-[acyl-carrier-protein] synthase-3</fullName>
    </submittedName>
</protein>
<dbReference type="PANTHER" id="PTHR34069">
    <property type="entry name" value="3-OXOACYL-[ACYL-CARRIER-PROTEIN] SYNTHASE 3"/>
    <property type="match status" value="1"/>
</dbReference>
<evidence type="ECO:0000313" key="5">
    <source>
        <dbReference type="EMBL" id="TDY62844.1"/>
    </source>
</evidence>
<keyword evidence="2" id="KW-0012">Acyltransferase</keyword>
<sequence length="337" mass="36644">MKGFGAAISAISYYLPPKVVDNRALVEEFGTWTEDKIYQKTGIRERHVVDGELVSDLAARAAEKLFEEHGVDRDSIDFLLLCTESPDYYLPATACVVQDRLGLKKTTGALDYNLGCSGFIYGLALSKGLIAAGIASRVLLITADTLTRTINPKDKSTRTIFGDAAAAILVEASDTARIGDFVLGTDGSGMDKLIIPAGAWAAPRSPETAAERTNKWGNTRSAENLYMNGPEVLNFTLATVPEAVSRTLEAHSLKLEDVDLFVFHQATLLILEHLRKEIGIPPEKFFMNMENKGNTVSATIPMALRDAADEGRLRPGDRVMAVGFGVGYSWGATIIRW</sequence>
<dbReference type="SUPFAM" id="SSF53901">
    <property type="entry name" value="Thiolase-like"/>
    <property type="match status" value="1"/>
</dbReference>
<feature type="domain" description="Beta-ketoacyl-[acyl-carrier-protein] synthase III N-terminal" evidence="4">
    <location>
        <begin position="110"/>
        <end position="187"/>
    </location>
</feature>
<dbReference type="RefSeq" id="WP_133956427.1">
    <property type="nucleotide sequence ID" value="NZ_SORI01000003.1"/>
</dbReference>
<evidence type="ECO:0000256" key="2">
    <source>
        <dbReference type="ARBA" id="ARBA00023315"/>
    </source>
</evidence>
<keyword evidence="6" id="KW-1185">Reference proteome</keyword>
<proteinExistence type="predicted"/>
<dbReference type="Pfam" id="PF08541">
    <property type="entry name" value="ACP_syn_III_C"/>
    <property type="match status" value="1"/>
</dbReference>
<dbReference type="GO" id="GO:0044550">
    <property type="term" value="P:secondary metabolite biosynthetic process"/>
    <property type="evidence" value="ECO:0007669"/>
    <property type="project" value="TreeGrafter"/>
</dbReference>
<dbReference type="Proteomes" id="UP000295066">
    <property type="component" value="Unassembled WGS sequence"/>
</dbReference>
<dbReference type="AlphaFoldDB" id="A0A4R8MBX7"/>
<dbReference type="InterPro" id="IPR016039">
    <property type="entry name" value="Thiolase-like"/>
</dbReference>
<dbReference type="InterPro" id="IPR013747">
    <property type="entry name" value="ACP_syn_III_C"/>
</dbReference>
<dbReference type="InterPro" id="IPR013751">
    <property type="entry name" value="ACP_syn_III_N"/>
</dbReference>
<dbReference type="GO" id="GO:0006633">
    <property type="term" value="P:fatty acid biosynthetic process"/>
    <property type="evidence" value="ECO:0007669"/>
    <property type="project" value="InterPro"/>
</dbReference>
<dbReference type="EMBL" id="SORI01000003">
    <property type="protein sequence ID" value="TDY62844.1"/>
    <property type="molecule type" value="Genomic_DNA"/>
</dbReference>
<dbReference type="Gene3D" id="3.40.47.10">
    <property type="match status" value="1"/>
</dbReference>
<reference evidence="5 6" key="1">
    <citation type="submission" date="2019-03" db="EMBL/GenBank/DDBJ databases">
        <title>Genomic Encyclopedia of Type Strains, Phase IV (KMG-IV): sequencing the most valuable type-strain genomes for metagenomic binning, comparative biology and taxonomic classification.</title>
        <authorList>
            <person name="Goeker M."/>
        </authorList>
    </citation>
    <scope>NUCLEOTIDE SEQUENCE [LARGE SCALE GENOMIC DNA]</scope>
    <source>
        <strain evidence="5 6">DSM 25964</strain>
    </source>
</reference>
<organism evidence="5 6">
    <name type="scientific">Aminivibrio pyruvatiphilus</name>
    <dbReference type="NCBI Taxonomy" id="1005740"/>
    <lineage>
        <taxon>Bacteria</taxon>
        <taxon>Thermotogati</taxon>
        <taxon>Synergistota</taxon>
        <taxon>Synergistia</taxon>
        <taxon>Synergistales</taxon>
        <taxon>Aminobacteriaceae</taxon>
        <taxon>Aminivibrio</taxon>
    </lineage>
</organism>
<evidence type="ECO:0000259" key="3">
    <source>
        <dbReference type="Pfam" id="PF08541"/>
    </source>
</evidence>
<dbReference type="PANTHER" id="PTHR34069:SF2">
    <property type="entry name" value="BETA-KETOACYL-[ACYL-CARRIER-PROTEIN] SYNTHASE III"/>
    <property type="match status" value="1"/>
</dbReference>
<dbReference type="GO" id="GO:0004315">
    <property type="term" value="F:3-oxoacyl-[acyl-carrier-protein] synthase activity"/>
    <property type="evidence" value="ECO:0007669"/>
    <property type="project" value="InterPro"/>
</dbReference>
<dbReference type="OrthoDB" id="9815506at2"/>
<dbReference type="Pfam" id="PF08545">
    <property type="entry name" value="ACP_syn_III"/>
    <property type="match status" value="1"/>
</dbReference>
<feature type="domain" description="Beta-ketoacyl-[acyl-carrier-protein] synthase III C-terminal" evidence="3">
    <location>
        <begin position="248"/>
        <end position="337"/>
    </location>
</feature>